<name>A0AAD3DEP8_9CHLO</name>
<comment type="caution">
    <text evidence="1">The sequence shown here is derived from an EMBL/GenBank/DDBJ whole genome shotgun (WGS) entry which is preliminary data.</text>
</comment>
<organism evidence="1 2">
    <name type="scientific">Astrephomene gubernaculifera</name>
    <dbReference type="NCBI Taxonomy" id="47775"/>
    <lineage>
        <taxon>Eukaryota</taxon>
        <taxon>Viridiplantae</taxon>
        <taxon>Chlorophyta</taxon>
        <taxon>core chlorophytes</taxon>
        <taxon>Chlorophyceae</taxon>
        <taxon>CS clade</taxon>
        <taxon>Chlamydomonadales</taxon>
        <taxon>Astrephomenaceae</taxon>
        <taxon>Astrephomene</taxon>
    </lineage>
</organism>
<reference evidence="1 2" key="1">
    <citation type="journal article" date="2021" name="Sci. Rep.">
        <title>Genome sequencing of the multicellular alga Astrephomene provides insights into convergent evolution of germ-soma differentiation.</title>
        <authorList>
            <person name="Yamashita S."/>
            <person name="Yamamoto K."/>
            <person name="Matsuzaki R."/>
            <person name="Suzuki S."/>
            <person name="Yamaguchi H."/>
            <person name="Hirooka S."/>
            <person name="Minakuchi Y."/>
            <person name="Miyagishima S."/>
            <person name="Kawachi M."/>
            <person name="Toyoda A."/>
            <person name="Nozaki H."/>
        </authorList>
    </citation>
    <scope>NUCLEOTIDE SEQUENCE [LARGE SCALE GENOMIC DNA]</scope>
    <source>
        <strain evidence="1 2">NIES-4017</strain>
    </source>
</reference>
<gene>
    <name evidence="1" type="ORF">Agub_g414</name>
</gene>
<dbReference type="AlphaFoldDB" id="A0AAD3DEP8"/>
<dbReference type="Proteomes" id="UP001054857">
    <property type="component" value="Unassembled WGS sequence"/>
</dbReference>
<proteinExistence type="predicted"/>
<evidence type="ECO:0000313" key="1">
    <source>
        <dbReference type="EMBL" id="GFR39909.1"/>
    </source>
</evidence>
<protein>
    <submittedName>
        <fullName evidence="1">Uncharacterized protein</fullName>
    </submittedName>
</protein>
<sequence length="141" mass="15120">MPARAVNELAVDERIRLAAATAMLEGCTKQHGSAQLFLFSTAPHKFCVLCCDGKAALLHSNQDGTRGGKKFTLAEHLDGCSGTSVLMTVDEAVEMCRQLTAAVSGTAEHEAVFKSYFGSSFCKGHSDDYWAVSLPVTVRMC</sequence>
<keyword evidence="2" id="KW-1185">Reference proteome</keyword>
<dbReference type="EMBL" id="BMAR01000001">
    <property type="protein sequence ID" value="GFR39909.1"/>
    <property type="molecule type" value="Genomic_DNA"/>
</dbReference>
<accession>A0AAD3DEP8</accession>
<evidence type="ECO:0000313" key="2">
    <source>
        <dbReference type="Proteomes" id="UP001054857"/>
    </source>
</evidence>